<accession>A0A1D8N3C3</accession>
<dbReference type="RefSeq" id="XP_068137709.1">
    <property type="nucleotide sequence ID" value="XM_068281608.1"/>
</dbReference>
<reference evidence="1 2" key="1">
    <citation type="journal article" date="2016" name="PLoS ONE">
        <title>Sequence Assembly of Yarrowia lipolytica Strain W29/CLIB89 Shows Transposable Element Diversity.</title>
        <authorList>
            <person name="Magnan C."/>
            <person name="Yu J."/>
            <person name="Chang I."/>
            <person name="Jahn E."/>
            <person name="Kanomata Y."/>
            <person name="Wu J."/>
            <person name="Zeller M."/>
            <person name="Oakes M."/>
            <person name="Baldi P."/>
            <person name="Sandmeyer S."/>
        </authorList>
    </citation>
    <scope>NUCLEOTIDE SEQUENCE [LARGE SCALE GENOMIC DNA]</scope>
    <source>
        <strain evidence="2">CLIB89(W29)</strain>
    </source>
</reference>
<protein>
    <submittedName>
        <fullName evidence="1">Uncharacterized protein</fullName>
    </submittedName>
</protein>
<dbReference type="GeneID" id="94582265"/>
<dbReference type="Proteomes" id="UP000182444">
    <property type="component" value="Chromosome 1A"/>
</dbReference>
<dbReference type="AlphaFoldDB" id="A0A1D8N3C3"/>
<evidence type="ECO:0000313" key="1">
    <source>
        <dbReference type="EMBL" id="AOW00132.1"/>
    </source>
</evidence>
<sequence>MIITQLLSSISTQVTHHIAQAFPPNVLVGVSTTGTQVECGGASGSVFFGGRPLFLGLSTSEQLTVFEIFLSGVSGQGYSYRLLALAQPRKFRWKQHKISRVA</sequence>
<gene>
    <name evidence="1" type="ORF">YALI1_A01736g</name>
</gene>
<dbReference type="EMBL" id="CP017553">
    <property type="protein sequence ID" value="AOW00132.1"/>
    <property type="molecule type" value="Genomic_DNA"/>
</dbReference>
<name>A0A1D8N3C3_YARLL</name>
<organism evidence="1 2">
    <name type="scientific">Yarrowia lipolytica</name>
    <name type="common">Candida lipolytica</name>
    <dbReference type="NCBI Taxonomy" id="4952"/>
    <lineage>
        <taxon>Eukaryota</taxon>
        <taxon>Fungi</taxon>
        <taxon>Dikarya</taxon>
        <taxon>Ascomycota</taxon>
        <taxon>Saccharomycotina</taxon>
        <taxon>Dipodascomycetes</taxon>
        <taxon>Dipodascales</taxon>
        <taxon>Dipodascales incertae sedis</taxon>
        <taxon>Yarrowia</taxon>
    </lineage>
</organism>
<proteinExistence type="predicted"/>
<evidence type="ECO:0000313" key="2">
    <source>
        <dbReference type="Proteomes" id="UP000182444"/>
    </source>
</evidence>
<dbReference type="VEuPathDB" id="FungiDB:YALI1_A01736g"/>